<proteinExistence type="predicted"/>
<sequence length="206" mass="22865">MFDLPEIVALERGLFSRRGLEVRFAEADETTYDPSERDPIARRKEALYETEGADVYNLCEWGGIDRLERGRRAGRIDYLRPAVVAQALVSFDPLLNEPHDLGGVPVAVNEFTGSHYTALHLLGNTLARQEVVVRHVGAPHLRLRALRSGQARAAMLMEPFLSVALKEGRTCSAATSTGARRWSPPPGPRAPRRLHPGREPGRRPDS</sequence>
<protein>
    <submittedName>
        <fullName evidence="2">Uncharacterized protein</fullName>
    </submittedName>
</protein>
<gene>
    <name evidence="2" type="ORF">KGD82_08270</name>
</gene>
<keyword evidence="3" id="KW-1185">Reference proteome</keyword>
<dbReference type="EMBL" id="CP074402">
    <property type="protein sequence ID" value="QVJ02481.1"/>
    <property type="molecule type" value="Genomic_DNA"/>
</dbReference>
<dbReference type="KEGG" id="nec:KGD82_08270"/>
<feature type="compositionally biased region" description="Basic and acidic residues" evidence="1">
    <location>
        <begin position="196"/>
        <end position="206"/>
    </location>
</feature>
<evidence type="ECO:0000313" key="2">
    <source>
        <dbReference type="EMBL" id="QVJ02481.1"/>
    </source>
</evidence>
<dbReference type="Proteomes" id="UP000682416">
    <property type="component" value="Chromosome"/>
</dbReference>
<dbReference type="AlphaFoldDB" id="A0A975QK98"/>
<organism evidence="2 3">
    <name type="scientific">Nocardiopsis eucommiae</name>
    <dbReference type="NCBI Taxonomy" id="2831970"/>
    <lineage>
        <taxon>Bacteria</taxon>
        <taxon>Bacillati</taxon>
        <taxon>Actinomycetota</taxon>
        <taxon>Actinomycetes</taxon>
        <taxon>Streptosporangiales</taxon>
        <taxon>Nocardiopsidaceae</taxon>
        <taxon>Nocardiopsis</taxon>
    </lineage>
</organism>
<reference evidence="2" key="1">
    <citation type="submission" date="2021-05" db="EMBL/GenBank/DDBJ databases">
        <authorList>
            <person name="Kaiqin L."/>
            <person name="Jian G."/>
        </authorList>
    </citation>
    <scope>NUCLEOTIDE SEQUENCE</scope>
    <source>
        <strain evidence="2">HDS5</strain>
    </source>
</reference>
<accession>A0A975QK98</accession>
<evidence type="ECO:0000313" key="3">
    <source>
        <dbReference type="Proteomes" id="UP000682416"/>
    </source>
</evidence>
<name>A0A975QK98_9ACTN</name>
<feature type="region of interest" description="Disordered" evidence="1">
    <location>
        <begin position="172"/>
        <end position="206"/>
    </location>
</feature>
<evidence type="ECO:0000256" key="1">
    <source>
        <dbReference type="SAM" id="MobiDB-lite"/>
    </source>
</evidence>
<dbReference type="Gene3D" id="3.40.190.10">
    <property type="entry name" value="Periplasmic binding protein-like II"/>
    <property type="match status" value="1"/>
</dbReference>